<dbReference type="SUPFAM" id="SSF54001">
    <property type="entry name" value="Cysteine proteinases"/>
    <property type="match status" value="1"/>
</dbReference>
<evidence type="ECO:0000313" key="8">
    <source>
        <dbReference type="Proteomes" id="UP000222542"/>
    </source>
</evidence>
<dbReference type="Gramene" id="PHT64935">
    <property type="protein sequence ID" value="PHT64935"/>
    <property type="gene ID" value="T459_29360"/>
</dbReference>
<dbReference type="InterPro" id="IPR003653">
    <property type="entry name" value="Peptidase_C48_C"/>
</dbReference>
<keyword evidence="5" id="KW-1133">Transmembrane helix</keyword>
<reference evidence="7 8" key="2">
    <citation type="journal article" date="2017" name="Genome Biol.">
        <title>New reference genome sequences of hot pepper reveal the massive evolution of plant disease-resistance genes by retroduplication.</title>
        <authorList>
            <person name="Kim S."/>
            <person name="Park J."/>
            <person name="Yeom S.I."/>
            <person name="Kim Y.M."/>
            <person name="Seo E."/>
            <person name="Kim K.T."/>
            <person name="Kim M.S."/>
            <person name="Lee J.M."/>
            <person name="Cheong K."/>
            <person name="Shin H.S."/>
            <person name="Kim S.B."/>
            <person name="Han K."/>
            <person name="Lee J."/>
            <person name="Park M."/>
            <person name="Lee H.A."/>
            <person name="Lee H.Y."/>
            <person name="Lee Y."/>
            <person name="Oh S."/>
            <person name="Lee J.H."/>
            <person name="Choi E."/>
            <person name="Choi E."/>
            <person name="Lee S.E."/>
            <person name="Jeon J."/>
            <person name="Kim H."/>
            <person name="Choi G."/>
            <person name="Song H."/>
            <person name="Lee J."/>
            <person name="Lee S.C."/>
            <person name="Kwon J.K."/>
            <person name="Lee H.Y."/>
            <person name="Koo N."/>
            <person name="Hong Y."/>
            <person name="Kim R.W."/>
            <person name="Kang W.H."/>
            <person name="Huh J.H."/>
            <person name="Kang B.C."/>
            <person name="Yang T.J."/>
            <person name="Lee Y.H."/>
            <person name="Bennetzen J.L."/>
            <person name="Choi D."/>
        </authorList>
    </citation>
    <scope>NUCLEOTIDE SEQUENCE [LARGE SCALE GENOMIC DNA]</scope>
    <source>
        <strain evidence="8">cv. CM334</strain>
    </source>
</reference>
<evidence type="ECO:0000313" key="7">
    <source>
        <dbReference type="EMBL" id="PHT64935.1"/>
    </source>
</evidence>
<feature type="compositionally biased region" description="Basic and acidic residues" evidence="4">
    <location>
        <begin position="772"/>
        <end position="782"/>
    </location>
</feature>
<keyword evidence="3" id="KW-0378">Hydrolase</keyword>
<dbReference type="PANTHER" id="PTHR31470:SF46">
    <property type="entry name" value="ULP1 PROTEASE FAMILY, C-TERMINAL CATALYTIC DOMAIN CONTAINING PROTEIN"/>
    <property type="match status" value="1"/>
</dbReference>
<dbReference type="InterPro" id="IPR038765">
    <property type="entry name" value="Papain-like_cys_pep_sf"/>
</dbReference>
<evidence type="ECO:0000256" key="4">
    <source>
        <dbReference type="SAM" id="MobiDB-lite"/>
    </source>
</evidence>
<protein>
    <recommendedName>
        <fullName evidence="6">Ubiquitin-like protease family profile domain-containing protein</fullName>
    </recommendedName>
</protein>
<feature type="compositionally biased region" description="Basic residues" evidence="4">
    <location>
        <begin position="1"/>
        <end position="10"/>
    </location>
</feature>
<dbReference type="Proteomes" id="UP000222542">
    <property type="component" value="Unassembled WGS sequence"/>
</dbReference>
<dbReference type="PANTHER" id="PTHR31470">
    <property type="entry name" value="CYSTEINE PROTEINASES SUPERFAMILY PROTEIN-RELATED-RELATED"/>
    <property type="match status" value="1"/>
</dbReference>
<keyword evidence="5" id="KW-0812">Transmembrane</keyword>
<sequence length="800" mass="91976">MMTQQQKKRKHEGEFADSSYSAPKRHKTNVKGAVNLLFSAAAAVFSFLIKTKSLLVEPLHHKVWVLKEYGVKESWMPLVNIKDPGIRISIPKYRFANGEVLFWSVNDSTIAERVGNVIPRIFNWKVIGIKVKYEKFMTGMFSMFVYTNLRSTHEEVQRLDLPTIDGIELNNDESTLSHDTYPDHSGKRHAVDIYTQSDMDHQGFEDFSTVPSLEILIKAGLSTHASASQPTKKRRTVRFDTTTVPMQHSEKTPPSLSKKKDSSDQKWNELKFFLQSYDDELGGFTTGGVSSIDNFEEMDIVTSLKDKGKKDFEGFSSDVGTSTLYAHVEEIVNQEMKDIGTATLNALVDAVVNQNSNYSKVQNPENIHEDHSDEYLSTLSESAQLEIDAIMQGLAAPVDDVPLEVVKSVDETVNLHSLSDSQISSNYPDSVVAAHLAALEDESTEFKQTFAFEGYEIYDDKLSSIIKEYKKWVLEGLLKFHSKKKMNDEHYKAKASSLGVQQYDFVVAHAHSKKFFYFISQKNSCWNDEHIDVIFYHLRKKSKLWTDQEYRFTTTNYFFKNYVEKTYRSYYPNDSDTILSTQKDYAESVVMANNENAVNNIIKEFSILALLPWHLVDEVYVPMNCNQNLHWVLAVITLKDRRIRVYDSLSNIRNMDSSVEIQKLAVMLPTFLSDCEFFEQIFRTDWPNLDAYRDKLSDTTQLLNTNSFEVEYVQNISQQDCDSLDCGVFIAGYEEYISEGMSVPSVGFEVSYHPMRYISLLRNFDLRKAKKDYVSENEDSPRPRRTKHSIPDEMDIVRIR</sequence>
<proteinExistence type="inferred from homology"/>
<evidence type="ECO:0000256" key="3">
    <source>
        <dbReference type="ARBA" id="ARBA00022801"/>
    </source>
</evidence>
<feature type="transmembrane region" description="Helical" evidence="5">
    <location>
        <begin position="32"/>
        <end position="49"/>
    </location>
</feature>
<keyword evidence="8" id="KW-1185">Reference proteome</keyword>
<name>A0A2G2Y5B1_CAPAN</name>
<dbReference type="GO" id="GO:0008234">
    <property type="term" value="F:cysteine-type peptidase activity"/>
    <property type="evidence" value="ECO:0007669"/>
    <property type="project" value="InterPro"/>
</dbReference>
<evidence type="ECO:0000256" key="1">
    <source>
        <dbReference type="ARBA" id="ARBA00005234"/>
    </source>
</evidence>
<feature type="region of interest" description="Disordered" evidence="4">
    <location>
        <begin position="1"/>
        <end position="21"/>
    </location>
</feature>
<organism evidence="7 8">
    <name type="scientific">Capsicum annuum</name>
    <name type="common">Capsicum pepper</name>
    <dbReference type="NCBI Taxonomy" id="4072"/>
    <lineage>
        <taxon>Eukaryota</taxon>
        <taxon>Viridiplantae</taxon>
        <taxon>Streptophyta</taxon>
        <taxon>Embryophyta</taxon>
        <taxon>Tracheophyta</taxon>
        <taxon>Spermatophyta</taxon>
        <taxon>Magnoliopsida</taxon>
        <taxon>eudicotyledons</taxon>
        <taxon>Gunneridae</taxon>
        <taxon>Pentapetalae</taxon>
        <taxon>asterids</taxon>
        <taxon>lamiids</taxon>
        <taxon>Solanales</taxon>
        <taxon>Solanaceae</taxon>
        <taxon>Solanoideae</taxon>
        <taxon>Capsiceae</taxon>
        <taxon>Capsicum</taxon>
    </lineage>
</organism>
<accession>A0A2G2Y5B1</accession>
<dbReference type="Gene3D" id="3.40.395.10">
    <property type="entry name" value="Adenoviral Proteinase, Chain A"/>
    <property type="match status" value="1"/>
</dbReference>
<evidence type="ECO:0000256" key="2">
    <source>
        <dbReference type="ARBA" id="ARBA00022670"/>
    </source>
</evidence>
<keyword evidence="5" id="KW-0472">Membrane</keyword>
<feature type="region of interest" description="Disordered" evidence="4">
    <location>
        <begin position="772"/>
        <end position="791"/>
    </location>
</feature>
<gene>
    <name evidence="7" type="ORF">T459_29360</name>
</gene>
<feature type="region of interest" description="Disordered" evidence="4">
    <location>
        <begin position="226"/>
        <end position="263"/>
    </location>
</feature>
<evidence type="ECO:0000256" key="5">
    <source>
        <dbReference type="SAM" id="Phobius"/>
    </source>
</evidence>
<dbReference type="EMBL" id="AYRZ02000012">
    <property type="protein sequence ID" value="PHT64935.1"/>
    <property type="molecule type" value="Genomic_DNA"/>
</dbReference>
<feature type="domain" description="Ubiquitin-like protease family profile" evidence="6">
    <location>
        <begin position="509"/>
        <end position="737"/>
    </location>
</feature>
<keyword evidence="2" id="KW-0645">Protease</keyword>
<comment type="caution">
    <text evidence="7">The sequence shown here is derived from an EMBL/GenBank/DDBJ whole genome shotgun (WGS) entry which is preliminary data.</text>
</comment>
<dbReference type="AlphaFoldDB" id="A0A2G2Y5B1"/>
<comment type="similarity">
    <text evidence="1">Belongs to the peptidase C48 family.</text>
</comment>
<reference evidence="7 8" key="1">
    <citation type="journal article" date="2014" name="Nat. Genet.">
        <title>Genome sequence of the hot pepper provides insights into the evolution of pungency in Capsicum species.</title>
        <authorList>
            <person name="Kim S."/>
            <person name="Park M."/>
            <person name="Yeom S.I."/>
            <person name="Kim Y.M."/>
            <person name="Lee J.M."/>
            <person name="Lee H.A."/>
            <person name="Seo E."/>
            <person name="Choi J."/>
            <person name="Cheong K."/>
            <person name="Kim K.T."/>
            <person name="Jung K."/>
            <person name="Lee G.W."/>
            <person name="Oh S.K."/>
            <person name="Bae C."/>
            <person name="Kim S.B."/>
            <person name="Lee H.Y."/>
            <person name="Kim S.Y."/>
            <person name="Kim M.S."/>
            <person name="Kang B.C."/>
            <person name="Jo Y.D."/>
            <person name="Yang H.B."/>
            <person name="Jeong H.J."/>
            <person name="Kang W.H."/>
            <person name="Kwon J.K."/>
            <person name="Shin C."/>
            <person name="Lim J.Y."/>
            <person name="Park J.H."/>
            <person name="Huh J.H."/>
            <person name="Kim J.S."/>
            <person name="Kim B.D."/>
            <person name="Cohen O."/>
            <person name="Paran I."/>
            <person name="Suh M.C."/>
            <person name="Lee S.B."/>
            <person name="Kim Y.K."/>
            <person name="Shin Y."/>
            <person name="Noh S.J."/>
            <person name="Park J."/>
            <person name="Seo Y.S."/>
            <person name="Kwon S.Y."/>
            <person name="Kim H.A."/>
            <person name="Park J.M."/>
            <person name="Kim H.J."/>
            <person name="Choi S.B."/>
            <person name="Bosland P.W."/>
            <person name="Reeves G."/>
            <person name="Jo S.H."/>
            <person name="Lee B.W."/>
            <person name="Cho H.T."/>
            <person name="Choi H.S."/>
            <person name="Lee M.S."/>
            <person name="Yu Y."/>
            <person name="Do Choi Y."/>
            <person name="Park B.S."/>
            <person name="van Deynze A."/>
            <person name="Ashrafi H."/>
            <person name="Hill T."/>
            <person name="Kim W.T."/>
            <person name="Pai H.S."/>
            <person name="Ahn H.K."/>
            <person name="Yeam I."/>
            <person name="Giovannoni J.J."/>
            <person name="Rose J.K."/>
            <person name="Sorensen I."/>
            <person name="Lee S.J."/>
            <person name="Kim R.W."/>
            <person name="Choi I.Y."/>
            <person name="Choi B.S."/>
            <person name="Lim J.S."/>
            <person name="Lee Y.H."/>
            <person name="Choi D."/>
        </authorList>
    </citation>
    <scope>NUCLEOTIDE SEQUENCE [LARGE SCALE GENOMIC DNA]</scope>
    <source>
        <strain evidence="8">cv. CM334</strain>
    </source>
</reference>
<dbReference type="PROSITE" id="PS50600">
    <property type="entry name" value="ULP_PROTEASE"/>
    <property type="match status" value="1"/>
</dbReference>
<evidence type="ECO:0000259" key="6">
    <source>
        <dbReference type="PROSITE" id="PS50600"/>
    </source>
</evidence>
<dbReference type="GO" id="GO:0006508">
    <property type="term" value="P:proteolysis"/>
    <property type="evidence" value="ECO:0007669"/>
    <property type="project" value="UniProtKB-KW"/>
</dbReference>
<dbReference type="Pfam" id="PF02902">
    <property type="entry name" value="Peptidase_C48"/>
    <property type="match status" value="1"/>
</dbReference>